<keyword evidence="6" id="KW-0472">Membrane</keyword>
<keyword evidence="8" id="KW-1185">Reference proteome</keyword>
<accession>A0A7R9A3I6</accession>
<dbReference type="GO" id="GO:0016020">
    <property type="term" value="C:membrane"/>
    <property type="evidence" value="ECO:0007669"/>
    <property type="project" value="UniProtKB-SubCell"/>
</dbReference>
<protein>
    <submittedName>
        <fullName evidence="7">Uncharacterized protein</fullName>
    </submittedName>
</protein>
<evidence type="ECO:0000256" key="2">
    <source>
        <dbReference type="ARBA" id="ARBA00008141"/>
    </source>
</evidence>
<evidence type="ECO:0000313" key="7">
    <source>
        <dbReference type="EMBL" id="CAD7241950.1"/>
    </source>
</evidence>
<proteinExistence type="inferred from homology"/>
<keyword evidence="5" id="KW-1133">Transmembrane helix</keyword>
<comment type="similarity">
    <text evidence="2">Belongs to the ninjurin family.</text>
</comment>
<dbReference type="OrthoDB" id="6114058at2759"/>
<dbReference type="PANTHER" id="PTHR12316">
    <property type="entry name" value="NINJURIN-RELATED"/>
    <property type="match status" value="1"/>
</dbReference>
<keyword evidence="4" id="KW-0130">Cell adhesion</keyword>
<name>A0A7R9A3I6_9CRUS</name>
<gene>
    <name evidence="7" type="ORF">DSTB1V02_LOCUS1926</name>
</gene>
<dbReference type="EMBL" id="LR899715">
    <property type="protein sequence ID" value="CAD7241950.1"/>
    <property type="molecule type" value="Genomic_DNA"/>
</dbReference>
<keyword evidence="3" id="KW-0812">Transmembrane</keyword>
<evidence type="ECO:0000256" key="6">
    <source>
        <dbReference type="ARBA" id="ARBA00023136"/>
    </source>
</evidence>
<dbReference type="Pfam" id="PF04923">
    <property type="entry name" value="Ninjurin"/>
    <property type="match status" value="1"/>
</dbReference>
<comment type="subcellular location">
    <subcellularLocation>
        <location evidence="1">Membrane</location>
        <topology evidence="1">Multi-pass membrane protein</topology>
    </subcellularLocation>
</comment>
<feature type="non-terminal residue" evidence="7">
    <location>
        <position position="1"/>
    </location>
</feature>
<dbReference type="GO" id="GO:0007155">
    <property type="term" value="P:cell adhesion"/>
    <property type="evidence" value="ECO:0007669"/>
    <property type="project" value="UniProtKB-KW"/>
</dbReference>
<dbReference type="InterPro" id="IPR007007">
    <property type="entry name" value="Ninjurin"/>
</dbReference>
<dbReference type="AlphaFoldDB" id="A0A7R9A3I6"/>
<dbReference type="PANTHER" id="PTHR12316:SF17">
    <property type="entry name" value="NINJURIN C, ISOFORM D"/>
    <property type="match status" value="1"/>
</dbReference>
<evidence type="ECO:0000313" key="8">
    <source>
        <dbReference type="Proteomes" id="UP000677054"/>
    </source>
</evidence>
<evidence type="ECO:0000256" key="3">
    <source>
        <dbReference type="ARBA" id="ARBA00022692"/>
    </source>
</evidence>
<dbReference type="EMBL" id="CAJPEV010000198">
    <property type="protein sequence ID" value="CAG0882208.1"/>
    <property type="molecule type" value="Genomic_DNA"/>
</dbReference>
<sequence>MKIPMTAMEERPRRRTEGEGHLNMNVYATKKTIAKGMMDVALLSANANQLKYVLRGGPEARHYLVNVALISTSITLQ</sequence>
<evidence type="ECO:0000256" key="1">
    <source>
        <dbReference type="ARBA" id="ARBA00004141"/>
    </source>
</evidence>
<dbReference type="Proteomes" id="UP000677054">
    <property type="component" value="Unassembled WGS sequence"/>
</dbReference>
<organism evidence="7">
    <name type="scientific">Darwinula stevensoni</name>
    <dbReference type="NCBI Taxonomy" id="69355"/>
    <lineage>
        <taxon>Eukaryota</taxon>
        <taxon>Metazoa</taxon>
        <taxon>Ecdysozoa</taxon>
        <taxon>Arthropoda</taxon>
        <taxon>Crustacea</taxon>
        <taxon>Oligostraca</taxon>
        <taxon>Ostracoda</taxon>
        <taxon>Podocopa</taxon>
        <taxon>Podocopida</taxon>
        <taxon>Darwinulocopina</taxon>
        <taxon>Darwinuloidea</taxon>
        <taxon>Darwinulidae</taxon>
        <taxon>Darwinula</taxon>
    </lineage>
</organism>
<evidence type="ECO:0000256" key="5">
    <source>
        <dbReference type="ARBA" id="ARBA00022989"/>
    </source>
</evidence>
<dbReference type="GO" id="GO:0042246">
    <property type="term" value="P:tissue regeneration"/>
    <property type="evidence" value="ECO:0007669"/>
    <property type="project" value="InterPro"/>
</dbReference>
<evidence type="ECO:0000256" key="4">
    <source>
        <dbReference type="ARBA" id="ARBA00022889"/>
    </source>
</evidence>
<reference evidence="7" key="1">
    <citation type="submission" date="2020-11" db="EMBL/GenBank/DDBJ databases">
        <authorList>
            <person name="Tran Van P."/>
        </authorList>
    </citation>
    <scope>NUCLEOTIDE SEQUENCE</scope>
</reference>